<proteinExistence type="predicted"/>
<reference evidence="1" key="1">
    <citation type="submission" date="2014-09" db="EMBL/GenBank/DDBJ databases">
        <authorList>
            <person name="Magalhaes I.L.F."/>
            <person name="Oliveira U."/>
            <person name="Santos F.R."/>
            <person name="Vidigal T.H.D.A."/>
            <person name="Brescovit A.D."/>
            <person name="Santos A.J."/>
        </authorList>
    </citation>
    <scope>NUCLEOTIDE SEQUENCE</scope>
    <source>
        <tissue evidence="1">Shoot tissue taken approximately 20 cm above the soil surface</tissue>
    </source>
</reference>
<name>A0A0A9GR19_ARUDO</name>
<reference evidence="1" key="2">
    <citation type="journal article" date="2015" name="Data Brief">
        <title>Shoot transcriptome of the giant reed, Arundo donax.</title>
        <authorList>
            <person name="Barrero R.A."/>
            <person name="Guerrero F.D."/>
            <person name="Moolhuijzen P."/>
            <person name="Goolsby J.A."/>
            <person name="Tidwell J."/>
            <person name="Bellgard S.E."/>
            <person name="Bellgard M.I."/>
        </authorList>
    </citation>
    <scope>NUCLEOTIDE SEQUENCE</scope>
    <source>
        <tissue evidence="1">Shoot tissue taken approximately 20 cm above the soil surface</tissue>
    </source>
</reference>
<sequence length="54" mass="5966">MLIILYPASSRLLKRASVLVILVSACLSPCNHNLMHFPVAHSQTPSGLLCQHRQ</sequence>
<dbReference type="EMBL" id="GBRH01170311">
    <property type="protein sequence ID" value="JAE27585.1"/>
    <property type="molecule type" value="Transcribed_RNA"/>
</dbReference>
<dbReference type="AlphaFoldDB" id="A0A0A9GR19"/>
<protein>
    <submittedName>
        <fullName evidence="1">Uncharacterized protein</fullName>
    </submittedName>
</protein>
<organism evidence="1">
    <name type="scientific">Arundo donax</name>
    <name type="common">Giant reed</name>
    <name type="synonym">Donax arundinaceus</name>
    <dbReference type="NCBI Taxonomy" id="35708"/>
    <lineage>
        <taxon>Eukaryota</taxon>
        <taxon>Viridiplantae</taxon>
        <taxon>Streptophyta</taxon>
        <taxon>Embryophyta</taxon>
        <taxon>Tracheophyta</taxon>
        <taxon>Spermatophyta</taxon>
        <taxon>Magnoliopsida</taxon>
        <taxon>Liliopsida</taxon>
        <taxon>Poales</taxon>
        <taxon>Poaceae</taxon>
        <taxon>PACMAD clade</taxon>
        <taxon>Arundinoideae</taxon>
        <taxon>Arundineae</taxon>
        <taxon>Arundo</taxon>
    </lineage>
</organism>
<evidence type="ECO:0000313" key="1">
    <source>
        <dbReference type="EMBL" id="JAE27585.1"/>
    </source>
</evidence>
<accession>A0A0A9GR19</accession>